<dbReference type="PANTHER" id="PTHR38926">
    <property type="entry name" value="F-BOX DOMAIN CONTAINING PROTEIN, EXPRESSED"/>
    <property type="match status" value="1"/>
</dbReference>
<dbReference type="Gene3D" id="1.20.1280.50">
    <property type="match status" value="1"/>
</dbReference>
<protein>
    <submittedName>
        <fullName evidence="2">F-box domain-containing protein</fullName>
    </submittedName>
</protein>
<evidence type="ECO:0000313" key="2">
    <source>
        <dbReference type="EMBL" id="KAF7300446.1"/>
    </source>
</evidence>
<proteinExistence type="predicted"/>
<organism evidence="2 3">
    <name type="scientific">Mycena chlorophos</name>
    <name type="common">Agaric fungus</name>
    <name type="synonym">Agaricus chlorophos</name>
    <dbReference type="NCBI Taxonomy" id="658473"/>
    <lineage>
        <taxon>Eukaryota</taxon>
        <taxon>Fungi</taxon>
        <taxon>Dikarya</taxon>
        <taxon>Basidiomycota</taxon>
        <taxon>Agaricomycotina</taxon>
        <taxon>Agaricomycetes</taxon>
        <taxon>Agaricomycetidae</taxon>
        <taxon>Agaricales</taxon>
        <taxon>Marasmiineae</taxon>
        <taxon>Mycenaceae</taxon>
        <taxon>Mycena</taxon>
    </lineage>
</organism>
<dbReference type="SUPFAM" id="SSF81383">
    <property type="entry name" value="F-box domain"/>
    <property type="match status" value="1"/>
</dbReference>
<reference evidence="2" key="1">
    <citation type="submission" date="2020-05" db="EMBL/GenBank/DDBJ databases">
        <title>Mycena genomes resolve the evolution of fungal bioluminescence.</title>
        <authorList>
            <person name="Tsai I.J."/>
        </authorList>
    </citation>
    <scope>NUCLEOTIDE SEQUENCE</scope>
    <source>
        <strain evidence="2">110903Hualien_Pintung</strain>
    </source>
</reference>
<dbReference type="InterPro" id="IPR036047">
    <property type="entry name" value="F-box-like_dom_sf"/>
</dbReference>
<evidence type="ECO:0000313" key="3">
    <source>
        <dbReference type="Proteomes" id="UP000613580"/>
    </source>
</evidence>
<dbReference type="EMBL" id="JACAZE010000013">
    <property type="protein sequence ID" value="KAF7300446.1"/>
    <property type="molecule type" value="Genomic_DNA"/>
</dbReference>
<keyword evidence="3" id="KW-1185">Reference proteome</keyword>
<accession>A0A8H6SKQ1</accession>
<name>A0A8H6SKQ1_MYCCL</name>
<gene>
    <name evidence="2" type="ORF">HMN09_00928300</name>
</gene>
<comment type="caution">
    <text evidence="2">The sequence shown here is derived from an EMBL/GenBank/DDBJ whole genome shotgun (WGS) entry which is preliminary data.</text>
</comment>
<dbReference type="OrthoDB" id="3069213at2759"/>
<dbReference type="Proteomes" id="UP000613580">
    <property type="component" value="Unassembled WGS sequence"/>
</dbReference>
<evidence type="ECO:0000256" key="1">
    <source>
        <dbReference type="SAM" id="MobiDB-lite"/>
    </source>
</evidence>
<dbReference type="AlphaFoldDB" id="A0A8H6SKQ1"/>
<feature type="region of interest" description="Disordered" evidence="1">
    <location>
        <begin position="30"/>
        <end position="50"/>
    </location>
</feature>
<sequence length="601" mass="67077">MRGRNGNPEIASTNAVLGWGSVASRWFTSGWQGGRREKKPGDDVKGNQGPRGSICQRLILVPNHHLGMDDLARCWSCGSDPTDFASLPALNTSSSSFSPTNEIHPPGLSEAVLRAEARLAEVQRRARSVRTVLESLAAEEATVAEYLHGLKRPRPFILSLPAEVTIEIFRLVPSTPVNILRPGKRIVPLVFGQVCRAWRRISHSASELWQNLEIRLDGPLPKSPSWRRSLTRMLDSWIDSSQPHPISLALIQPASNFTLFPQTTLIDVFARASPRVQNLELAYLSQQTMLEMLRRTKLWLPLLQKVLIRVRHNSNAPIVIWLSNLETAPSLRTVGVEGNFHIPVMPAITGSITTLIMGPLTHNSALEILSFTKLVTDATLTFDYRIQIPAPDPHRPRLGHVVLPNLRRLTLRAEARFTTSRFLAFITAPHLEYLSVHVDTAYFDPDDITLFIARSDSGVALTRFALHVQEEWLTIPTRHLTTLFSAMPGLRELEYAASDATSLVNLLRWPVTRSPTLLPRLRQLRLAPRRLLIHYGPILGFLEARSRPRNGPQGEAVDVLAAFRLALEEGVDDPMRDQSFARRVSGLQAGGMEIVIDRVVG</sequence>
<dbReference type="PANTHER" id="PTHR38926:SF72">
    <property type="entry name" value="IM:7136021-RELATED"/>
    <property type="match status" value="1"/>
</dbReference>